<dbReference type="Proteomes" id="UP001596512">
    <property type="component" value="Unassembled WGS sequence"/>
</dbReference>
<comment type="similarity">
    <text evidence="1 4">Belongs to the glycerate kinase type-1 family.</text>
</comment>
<dbReference type="GO" id="GO:0008887">
    <property type="term" value="F:glycerate kinase activity"/>
    <property type="evidence" value="ECO:0007669"/>
    <property type="project" value="UniProtKB-EC"/>
</dbReference>
<keyword evidence="3 4" id="KW-0418">Kinase</keyword>
<proteinExistence type="inferred from homology"/>
<dbReference type="PANTHER" id="PTHR21599:SF0">
    <property type="entry name" value="GLYCERATE KINASE"/>
    <property type="match status" value="1"/>
</dbReference>
<name>A0ABW2TKT9_9PSEU</name>
<dbReference type="SUPFAM" id="SSF110738">
    <property type="entry name" value="Glycerate kinase I"/>
    <property type="match status" value="1"/>
</dbReference>
<dbReference type="PIRSF" id="PIRSF006078">
    <property type="entry name" value="GlxK"/>
    <property type="match status" value="1"/>
</dbReference>
<keyword evidence="6" id="KW-1185">Reference proteome</keyword>
<dbReference type="PANTHER" id="PTHR21599">
    <property type="entry name" value="GLYCERATE KINASE"/>
    <property type="match status" value="1"/>
</dbReference>
<comment type="caution">
    <text evidence="5">The sequence shown here is derived from an EMBL/GenBank/DDBJ whole genome shotgun (WGS) entry which is preliminary data.</text>
</comment>
<dbReference type="InterPro" id="IPR018197">
    <property type="entry name" value="Glycerate_kinase_RE-like"/>
</dbReference>
<protein>
    <submittedName>
        <fullName evidence="5">Glycerate kinase</fullName>
        <ecNumber evidence="5">2.7.1.31</ecNumber>
    </submittedName>
</protein>
<reference evidence="6" key="1">
    <citation type="journal article" date="2019" name="Int. J. Syst. Evol. Microbiol.">
        <title>The Global Catalogue of Microorganisms (GCM) 10K type strain sequencing project: providing services to taxonomists for standard genome sequencing and annotation.</title>
        <authorList>
            <consortium name="The Broad Institute Genomics Platform"/>
            <consortium name="The Broad Institute Genome Sequencing Center for Infectious Disease"/>
            <person name="Wu L."/>
            <person name="Ma J."/>
        </authorList>
    </citation>
    <scope>NUCLEOTIDE SEQUENCE [LARGE SCALE GENOMIC DNA]</scope>
    <source>
        <strain evidence="6">JCM 17695</strain>
    </source>
</reference>
<dbReference type="Gene3D" id="3.40.50.10350">
    <property type="entry name" value="Glycerate kinase, domain 1"/>
    <property type="match status" value="1"/>
</dbReference>
<evidence type="ECO:0000256" key="4">
    <source>
        <dbReference type="PIRNR" id="PIRNR006078"/>
    </source>
</evidence>
<dbReference type="Gene3D" id="3.90.1510.10">
    <property type="entry name" value="Glycerate kinase, domain 2"/>
    <property type="match status" value="1"/>
</dbReference>
<evidence type="ECO:0000256" key="1">
    <source>
        <dbReference type="ARBA" id="ARBA00006284"/>
    </source>
</evidence>
<accession>A0ABW2TKT9</accession>
<organism evidence="5 6">
    <name type="scientific">Actinokineospora soli</name>
    <dbReference type="NCBI Taxonomy" id="1048753"/>
    <lineage>
        <taxon>Bacteria</taxon>
        <taxon>Bacillati</taxon>
        <taxon>Actinomycetota</taxon>
        <taxon>Actinomycetes</taxon>
        <taxon>Pseudonocardiales</taxon>
        <taxon>Pseudonocardiaceae</taxon>
        <taxon>Actinokineospora</taxon>
    </lineage>
</organism>
<evidence type="ECO:0000256" key="3">
    <source>
        <dbReference type="ARBA" id="ARBA00022777"/>
    </source>
</evidence>
<dbReference type="Pfam" id="PF02595">
    <property type="entry name" value="Gly_kinase"/>
    <property type="match status" value="1"/>
</dbReference>
<dbReference type="NCBIfam" id="TIGR00045">
    <property type="entry name" value="glycerate kinase"/>
    <property type="match status" value="1"/>
</dbReference>
<evidence type="ECO:0000313" key="6">
    <source>
        <dbReference type="Proteomes" id="UP001596512"/>
    </source>
</evidence>
<dbReference type="EMBL" id="JBHTEY010000004">
    <property type="protein sequence ID" value="MFC7613754.1"/>
    <property type="molecule type" value="Genomic_DNA"/>
</dbReference>
<dbReference type="InterPro" id="IPR018193">
    <property type="entry name" value="Glyc_kinase_flavodox-like_fold"/>
</dbReference>
<dbReference type="InterPro" id="IPR004381">
    <property type="entry name" value="Glycerate_kinase"/>
</dbReference>
<sequence length="370" mass="36207">MRVVIAPDCFGGTLTAAEAAAAIADGWRRGAPDHELVLRPLADGGPGFVEVLRTALGGALHTETVTGPLGEPVTATWLGHGGTAYLESAEAAGLHLVPKGRRAEFCESATTRGVGELLAAARDRGFRTAVIGLGGSATTDGGAGMLAALGAVAVDADGAPLPPGGSALARCARVEGVADLGGIEELVAATDVTNPLLGPHGAAVTFGPQKGADPAAVGRLEAGLARWADALAAWRKPVADDDGAGAAGGLGAAILALGGVRASGAGLVRSATGLDAAVAGAGLVITGEGSFDWQSLRGKLVTGVAAAAAERGVPCLAMAGQASVGRKQAASVGIEEVHAVAEHVGSVAAAMADPAGTLADLAEHVARQWR</sequence>
<dbReference type="EC" id="2.7.1.31" evidence="5"/>
<gene>
    <name evidence="5" type="ORF">ACFQV2_09395</name>
</gene>
<evidence type="ECO:0000256" key="2">
    <source>
        <dbReference type="ARBA" id="ARBA00022679"/>
    </source>
</evidence>
<keyword evidence="2 4" id="KW-0808">Transferase</keyword>
<dbReference type="InterPro" id="IPR036129">
    <property type="entry name" value="Glycerate_kinase_sf"/>
</dbReference>
<evidence type="ECO:0000313" key="5">
    <source>
        <dbReference type="EMBL" id="MFC7613754.1"/>
    </source>
</evidence>